<evidence type="ECO:0000313" key="3">
    <source>
        <dbReference type="Proteomes" id="UP001165090"/>
    </source>
</evidence>
<keyword evidence="3" id="KW-1185">Reference proteome</keyword>
<proteinExistence type="predicted"/>
<evidence type="ECO:0000256" key="1">
    <source>
        <dbReference type="SAM" id="Coils"/>
    </source>
</evidence>
<feature type="non-terminal residue" evidence="2">
    <location>
        <position position="1"/>
    </location>
</feature>
<organism evidence="2 3">
    <name type="scientific">Volvox africanus</name>
    <dbReference type="NCBI Taxonomy" id="51714"/>
    <lineage>
        <taxon>Eukaryota</taxon>
        <taxon>Viridiplantae</taxon>
        <taxon>Chlorophyta</taxon>
        <taxon>core chlorophytes</taxon>
        <taxon>Chlorophyceae</taxon>
        <taxon>CS clade</taxon>
        <taxon>Chlamydomonadales</taxon>
        <taxon>Volvocaceae</taxon>
        <taxon>Volvox</taxon>
    </lineage>
</organism>
<comment type="caution">
    <text evidence="2">The sequence shown here is derived from an EMBL/GenBank/DDBJ whole genome shotgun (WGS) entry which is preliminary data.</text>
</comment>
<dbReference type="EMBL" id="BSDZ01000028">
    <property type="protein sequence ID" value="GLI66161.1"/>
    <property type="molecule type" value="Genomic_DNA"/>
</dbReference>
<accession>A0ABQ5S962</accession>
<keyword evidence="1" id="KW-0175">Coiled coil</keyword>
<gene>
    <name evidence="2" type="ORF">VaNZ11_009921</name>
</gene>
<sequence length="333" mass="38982">LTTIFCKFLRLGRPKSRKISAKELTCRKHSVSPPSMQASFGCQAPVVQIPACARWRTYTPPCAPSSSGRPHCRFIARAGKENKDNTSKHEDKADFSALWALRIKNFFSSRRKYLQQAEQPIEDAEEKIAEAEIAREEEKLRKMREEVMELNEEELRREEGPSDLRENVVASDIARARLDLSTSQLTKATLAVVRVREFLRALLMLPFSLSAAAFQSWQSLFNSQRYENFLMSEGERMWYWRNRMENERWFWEVLVWDRLLFPVIAIISYEWLVPNHFLWAVVAPVALLGWLTGRLATPSMPEFWMIAYFGFYRKCWPDFANWLASNMLPLLVW</sequence>
<name>A0ABQ5S962_9CHLO</name>
<reference evidence="2 3" key="1">
    <citation type="journal article" date="2023" name="IScience">
        <title>Expanded male sex-determining region conserved during the evolution of homothallism in the green alga Volvox.</title>
        <authorList>
            <person name="Yamamoto K."/>
            <person name="Matsuzaki R."/>
            <person name="Mahakham W."/>
            <person name="Heman W."/>
            <person name="Sekimoto H."/>
            <person name="Kawachi M."/>
            <person name="Minakuchi Y."/>
            <person name="Toyoda A."/>
            <person name="Nozaki H."/>
        </authorList>
    </citation>
    <scope>NUCLEOTIDE SEQUENCE [LARGE SCALE GENOMIC DNA]</scope>
    <source>
        <strain evidence="2 3">NIES-4468</strain>
    </source>
</reference>
<dbReference type="Proteomes" id="UP001165090">
    <property type="component" value="Unassembled WGS sequence"/>
</dbReference>
<feature type="coiled-coil region" evidence="1">
    <location>
        <begin position="114"/>
        <end position="153"/>
    </location>
</feature>
<evidence type="ECO:0000313" key="2">
    <source>
        <dbReference type="EMBL" id="GLI66161.1"/>
    </source>
</evidence>
<protein>
    <submittedName>
        <fullName evidence="2">Uncharacterized protein</fullName>
    </submittedName>
</protein>